<evidence type="ECO:0000313" key="1">
    <source>
        <dbReference type="EMBL" id="ERJ23524.1"/>
    </source>
</evidence>
<organism evidence="1 2">
    <name type="scientific">Campylobacter concisus UNSW3</name>
    <dbReference type="NCBI Taxonomy" id="1242966"/>
    <lineage>
        <taxon>Bacteria</taxon>
        <taxon>Pseudomonadati</taxon>
        <taxon>Campylobacterota</taxon>
        <taxon>Epsilonproteobacteria</taxon>
        <taxon>Campylobacterales</taxon>
        <taxon>Campylobacteraceae</taxon>
        <taxon>Campylobacter</taxon>
    </lineage>
</organism>
<dbReference type="Proteomes" id="UP000016636">
    <property type="component" value="Unassembled WGS sequence"/>
</dbReference>
<comment type="caution">
    <text evidence="1">The sequence shown here is derived from an EMBL/GenBank/DDBJ whole genome shotgun (WGS) entry which is preliminary data.</text>
</comment>
<evidence type="ECO:0000313" key="2">
    <source>
        <dbReference type="Proteomes" id="UP000016636"/>
    </source>
</evidence>
<protein>
    <submittedName>
        <fullName evidence="1">Uncharacterized protein</fullName>
    </submittedName>
</protein>
<dbReference type="AlphaFoldDB" id="U2G614"/>
<proteinExistence type="predicted"/>
<sequence>MVDGANLKALSRAKIGTAKMVPKNSPPAILSLFGILPSII</sequence>
<name>U2G614_9BACT</name>
<accession>U2G614</accession>
<reference evidence="1 2" key="1">
    <citation type="journal article" date="2013" name="BMC Genomics">
        <title>Comparative genomics of Campylobacter concisus isolates reveals genetic diversity and provides insights into disease association.</title>
        <authorList>
            <person name="Deshpande N.P."/>
            <person name="Kaakoush N.O."/>
            <person name="Wilkins M.R."/>
            <person name="Mitchell H.M."/>
        </authorList>
    </citation>
    <scope>NUCLEOTIDE SEQUENCE [LARGE SCALE GENOMIC DNA]</scope>
    <source>
        <strain evidence="1 2">UNSW3</strain>
    </source>
</reference>
<dbReference type="EMBL" id="ANNE01000003">
    <property type="protein sequence ID" value="ERJ23524.1"/>
    <property type="molecule type" value="Genomic_DNA"/>
</dbReference>
<gene>
    <name evidence="1" type="ORF">UNSW3_899</name>
</gene>